<keyword evidence="10" id="KW-0732">Signal</keyword>
<organism evidence="12 13">
    <name type="scientific">Lacinutrix iliipiscaria</name>
    <dbReference type="NCBI Taxonomy" id="1230532"/>
    <lineage>
        <taxon>Bacteria</taxon>
        <taxon>Pseudomonadati</taxon>
        <taxon>Bacteroidota</taxon>
        <taxon>Flavobacteriia</taxon>
        <taxon>Flavobacteriales</taxon>
        <taxon>Flavobacteriaceae</taxon>
        <taxon>Lacinutrix</taxon>
    </lineage>
</organism>
<dbReference type="InterPro" id="IPR003594">
    <property type="entry name" value="HATPase_dom"/>
</dbReference>
<dbReference type="Proteomes" id="UP001597533">
    <property type="component" value="Unassembled WGS sequence"/>
</dbReference>
<proteinExistence type="predicted"/>
<reference evidence="13" key="1">
    <citation type="journal article" date="2019" name="Int. J. Syst. Evol. Microbiol.">
        <title>The Global Catalogue of Microorganisms (GCM) 10K type strain sequencing project: providing services to taxonomists for standard genome sequencing and annotation.</title>
        <authorList>
            <consortium name="The Broad Institute Genomics Platform"/>
            <consortium name="The Broad Institute Genome Sequencing Center for Infectious Disease"/>
            <person name="Wu L."/>
            <person name="Ma J."/>
        </authorList>
    </citation>
    <scope>NUCLEOTIDE SEQUENCE [LARGE SCALE GENOMIC DNA]</scope>
    <source>
        <strain evidence="13">KCTC 32141</strain>
    </source>
</reference>
<feature type="coiled-coil region" evidence="8">
    <location>
        <begin position="360"/>
        <end position="387"/>
    </location>
</feature>
<dbReference type="PANTHER" id="PTHR41523:SF8">
    <property type="entry name" value="ETHYLENE RESPONSE SENSOR PROTEIN"/>
    <property type="match status" value="1"/>
</dbReference>
<dbReference type="SUPFAM" id="SSF55874">
    <property type="entry name" value="ATPase domain of HSP90 chaperone/DNA topoisomerase II/histidine kinase"/>
    <property type="match status" value="1"/>
</dbReference>
<keyword evidence="13" id="KW-1185">Reference proteome</keyword>
<feature type="domain" description="Histidine kinase" evidence="11">
    <location>
        <begin position="437"/>
        <end position="630"/>
    </location>
</feature>
<sequence length="633" mass="73528">MRILLILLCLPGFVFAQDVTKSDIDSLVYTYQDNNEDKFEKQFLRLSSKFEKQDNTLQLYQYLDSISKDKAKIKLSFYNKYASYLYRVDKKEEGLRVNSIGLNLAKKYGYKRIQFEYTQLKSYGFTSKSSLDSALFYANKAEKMALHNKEKLGHKLNTAYIRKADIEGLLGNFKARDSFYEKAVKSLEAYPEDRQNAYVLSAVVHHYKFQKNYAKHAYYSQKLKAYYLNRDGFSTPEKHISISSFLEFEDTEEQVRELKKVVNISKDSALTTNQQYYVNTLAEGLIKIGKHDEAVFYLKKYLSSERNIEPLFKLRSYSLLENSYLFKDDCDNALDIVQKKAILIDSLRTQQMITKIADSKVKYETEKKEAQLKILKLEKEKEKQQKNLFIIIAILGIFLIGITTYFLYKNRLKNKKLNSQNSILERTLDEKNVLLKEVHHRVKNSFQIVSSLLYLQSENVTDEKAKIAIKEAENRVRSMVLVHQKLYNKDELVGINSKEYISDLVKDIFESHNTQKETIAYQLNIESHVLDIETITPLGLILNELIINTMKHAFEDFEKDNTIRIDFSKVEEELVLKVADNGKGFEGEIKQSSFGITLMKALSKQLKGTLNYNSKLKEGTQAILSISKFNILS</sequence>
<dbReference type="InterPro" id="IPR036890">
    <property type="entry name" value="HATPase_C_sf"/>
</dbReference>
<evidence type="ECO:0000256" key="2">
    <source>
        <dbReference type="ARBA" id="ARBA00012438"/>
    </source>
</evidence>
<gene>
    <name evidence="12" type="ORF">ACFS5M_01120</name>
</gene>
<keyword evidence="5" id="KW-0547">Nucleotide-binding</keyword>
<dbReference type="GO" id="GO:0004673">
    <property type="term" value="F:protein histidine kinase activity"/>
    <property type="evidence" value="ECO:0007669"/>
    <property type="project" value="UniProtKB-EC"/>
</dbReference>
<keyword evidence="4 12" id="KW-0808">Transferase</keyword>
<evidence type="ECO:0000256" key="4">
    <source>
        <dbReference type="ARBA" id="ARBA00022679"/>
    </source>
</evidence>
<evidence type="ECO:0000256" key="10">
    <source>
        <dbReference type="SAM" id="SignalP"/>
    </source>
</evidence>
<dbReference type="InterPro" id="IPR011495">
    <property type="entry name" value="Sig_transdc_His_kin_sub2_dim/P"/>
</dbReference>
<evidence type="ECO:0000256" key="5">
    <source>
        <dbReference type="ARBA" id="ARBA00022741"/>
    </source>
</evidence>
<protein>
    <recommendedName>
        <fullName evidence="2">histidine kinase</fullName>
        <ecNumber evidence="2">2.7.13.3</ecNumber>
    </recommendedName>
</protein>
<evidence type="ECO:0000256" key="8">
    <source>
        <dbReference type="SAM" id="Coils"/>
    </source>
</evidence>
<evidence type="ECO:0000256" key="6">
    <source>
        <dbReference type="ARBA" id="ARBA00022777"/>
    </source>
</evidence>
<dbReference type="Pfam" id="PF02518">
    <property type="entry name" value="HATPase_c"/>
    <property type="match status" value="1"/>
</dbReference>
<dbReference type="Pfam" id="PF07568">
    <property type="entry name" value="HisKA_2"/>
    <property type="match status" value="1"/>
</dbReference>
<evidence type="ECO:0000313" key="12">
    <source>
        <dbReference type="EMBL" id="MFD2822249.1"/>
    </source>
</evidence>
<dbReference type="InterPro" id="IPR005467">
    <property type="entry name" value="His_kinase_dom"/>
</dbReference>
<keyword evidence="9" id="KW-0472">Membrane</keyword>
<keyword evidence="3" id="KW-0597">Phosphoprotein</keyword>
<dbReference type="PROSITE" id="PS50109">
    <property type="entry name" value="HIS_KIN"/>
    <property type="match status" value="1"/>
</dbReference>
<dbReference type="EMBL" id="JBHUOV010000001">
    <property type="protein sequence ID" value="MFD2822249.1"/>
    <property type="molecule type" value="Genomic_DNA"/>
</dbReference>
<feature type="signal peptide" evidence="10">
    <location>
        <begin position="1"/>
        <end position="16"/>
    </location>
</feature>
<keyword evidence="9" id="KW-0812">Transmembrane</keyword>
<evidence type="ECO:0000256" key="9">
    <source>
        <dbReference type="SAM" id="Phobius"/>
    </source>
</evidence>
<keyword evidence="6 12" id="KW-0418">Kinase</keyword>
<keyword evidence="7" id="KW-0067">ATP-binding</keyword>
<dbReference type="SMART" id="SM00387">
    <property type="entry name" value="HATPase_c"/>
    <property type="match status" value="1"/>
</dbReference>
<comment type="catalytic activity">
    <reaction evidence="1">
        <text>ATP + protein L-histidine = ADP + protein N-phospho-L-histidine.</text>
        <dbReference type="EC" id="2.7.13.3"/>
    </reaction>
</comment>
<evidence type="ECO:0000256" key="3">
    <source>
        <dbReference type="ARBA" id="ARBA00022553"/>
    </source>
</evidence>
<evidence type="ECO:0000259" key="11">
    <source>
        <dbReference type="PROSITE" id="PS50109"/>
    </source>
</evidence>
<dbReference type="Gene3D" id="3.30.565.10">
    <property type="entry name" value="Histidine kinase-like ATPase, C-terminal domain"/>
    <property type="match status" value="1"/>
</dbReference>
<accession>A0ABW5WIE1</accession>
<name>A0ABW5WIE1_9FLAO</name>
<comment type="caution">
    <text evidence="12">The sequence shown here is derived from an EMBL/GenBank/DDBJ whole genome shotgun (WGS) entry which is preliminary data.</text>
</comment>
<feature type="transmembrane region" description="Helical" evidence="9">
    <location>
        <begin position="388"/>
        <end position="408"/>
    </location>
</feature>
<feature type="chain" id="PRO_5045537316" description="histidine kinase" evidence="10">
    <location>
        <begin position="17"/>
        <end position="633"/>
    </location>
</feature>
<evidence type="ECO:0000256" key="7">
    <source>
        <dbReference type="ARBA" id="ARBA00022840"/>
    </source>
</evidence>
<dbReference type="PANTHER" id="PTHR41523">
    <property type="entry name" value="TWO-COMPONENT SYSTEM SENSOR PROTEIN"/>
    <property type="match status" value="1"/>
</dbReference>
<keyword evidence="9" id="KW-1133">Transmembrane helix</keyword>
<evidence type="ECO:0000313" key="13">
    <source>
        <dbReference type="Proteomes" id="UP001597533"/>
    </source>
</evidence>
<keyword evidence="8" id="KW-0175">Coiled coil</keyword>
<dbReference type="RefSeq" id="WP_183484593.1">
    <property type="nucleotide sequence ID" value="NZ_JBHUOV010000001.1"/>
</dbReference>
<evidence type="ECO:0000256" key="1">
    <source>
        <dbReference type="ARBA" id="ARBA00000085"/>
    </source>
</evidence>
<dbReference type="Gene3D" id="3.30.450.20">
    <property type="entry name" value="PAS domain"/>
    <property type="match status" value="1"/>
</dbReference>
<dbReference type="EC" id="2.7.13.3" evidence="2"/>